<name>A0A1B2FBK2_PSEPU</name>
<sequence length="86" mass="9786">MFKPMMIVLCLSCPLLAQAEDPPRLPPPDSAAEAWLRVQASNQQASPKMQKQSATERELSLQRWLDSYKYPIPDVFRYQSMSTTGN</sequence>
<dbReference type="EMBL" id="CP016634">
    <property type="protein sequence ID" value="ANY89524.1"/>
    <property type="molecule type" value="Genomic_DNA"/>
</dbReference>
<keyword evidence="1" id="KW-0732">Signal</keyword>
<feature type="chain" id="PRO_5008536782" description="DUF3613 domain-containing protein" evidence="1">
    <location>
        <begin position="20"/>
        <end position="86"/>
    </location>
</feature>
<accession>A0A1B2FBK2</accession>
<dbReference type="InterPro" id="IPR022053">
    <property type="entry name" value="DUF3613"/>
</dbReference>
<evidence type="ECO:0000313" key="2">
    <source>
        <dbReference type="EMBL" id="ANY89524.1"/>
    </source>
</evidence>
<evidence type="ECO:0008006" key="3">
    <source>
        <dbReference type="Google" id="ProtNLM"/>
    </source>
</evidence>
<dbReference type="Pfam" id="PF12266">
    <property type="entry name" value="DUF3613"/>
    <property type="match status" value="1"/>
</dbReference>
<feature type="signal peptide" evidence="1">
    <location>
        <begin position="1"/>
        <end position="19"/>
    </location>
</feature>
<dbReference type="AlphaFoldDB" id="A0A1B2FBK2"/>
<evidence type="ECO:0000256" key="1">
    <source>
        <dbReference type="SAM" id="SignalP"/>
    </source>
</evidence>
<reference evidence="2" key="1">
    <citation type="submission" date="2016-07" db="EMBL/GenBank/DDBJ databases">
        <title>New class B carbapenemase carried by novel plasmid in Pseudomonas putida enviromental strain in eastern Amazonia.</title>
        <authorList>
            <person name="Souza C.O."/>
            <person name="Lima K.V."/>
            <person name="Brasiliense D.M."/>
            <person name="Perez-Chaparro P.J."/>
            <person name="Mamizuka E.M."/>
            <person name="Lima M.O."/>
            <person name="Lima L.N."/>
            <person name="McCulloch J.A."/>
        </authorList>
    </citation>
    <scope>NUCLEOTIDE SEQUENCE [LARGE SCALE GENOMIC DNA]</scope>
    <source>
        <strain evidence="2">IEC33019</strain>
    </source>
</reference>
<dbReference type="RefSeq" id="WP_070090403.1">
    <property type="nucleotide sequence ID" value="NZ_CP016634.1"/>
</dbReference>
<gene>
    <name evidence="2" type="ORF">IEC33019_4014</name>
</gene>
<organism evidence="2">
    <name type="scientific">Pseudomonas putida</name>
    <name type="common">Arthrobacter siderocapsulatus</name>
    <dbReference type="NCBI Taxonomy" id="303"/>
    <lineage>
        <taxon>Bacteria</taxon>
        <taxon>Pseudomonadati</taxon>
        <taxon>Pseudomonadota</taxon>
        <taxon>Gammaproteobacteria</taxon>
        <taxon>Pseudomonadales</taxon>
        <taxon>Pseudomonadaceae</taxon>
        <taxon>Pseudomonas</taxon>
    </lineage>
</organism>
<protein>
    <recommendedName>
        <fullName evidence="3">DUF3613 domain-containing protein</fullName>
    </recommendedName>
</protein>
<proteinExistence type="predicted"/>